<evidence type="ECO:0000259" key="2">
    <source>
        <dbReference type="Pfam" id="PF01645"/>
    </source>
</evidence>
<dbReference type="Gene3D" id="3.20.20.70">
    <property type="entry name" value="Aldolase class I"/>
    <property type="match status" value="1"/>
</dbReference>
<dbReference type="EMBL" id="FNDU01000001">
    <property type="protein sequence ID" value="SDH49354.1"/>
    <property type="molecule type" value="Genomic_DNA"/>
</dbReference>
<dbReference type="InterPro" id="IPR013785">
    <property type="entry name" value="Aldolase_TIM"/>
</dbReference>
<evidence type="ECO:0000313" key="4">
    <source>
        <dbReference type="Proteomes" id="UP000199017"/>
    </source>
</evidence>
<evidence type="ECO:0000256" key="1">
    <source>
        <dbReference type="ARBA" id="ARBA00009716"/>
    </source>
</evidence>
<keyword evidence="4" id="KW-1185">Reference proteome</keyword>
<proteinExistence type="inferred from homology"/>
<accession>A0A1G8CVM6</accession>
<gene>
    <name evidence="3" type="ORF">SAMN05216352_101456</name>
</gene>
<organism evidence="3 4">
    <name type="scientific">Alteribacillus bidgolensis</name>
    <dbReference type="NCBI Taxonomy" id="930129"/>
    <lineage>
        <taxon>Bacteria</taxon>
        <taxon>Bacillati</taxon>
        <taxon>Bacillota</taxon>
        <taxon>Bacilli</taxon>
        <taxon>Bacillales</taxon>
        <taxon>Bacillaceae</taxon>
        <taxon>Alteribacillus</taxon>
    </lineage>
</organism>
<dbReference type="AlphaFoldDB" id="A0A1G8CVM6"/>
<name>A0A1G8CVM6_9BACI</name>
<sequence>MGLKEGTAGTAGAPPTLEDDIGLPTLHSIVRAADWLQENNLKDKYQLIATGGLTTPGHFLKAIASGADAVYIGSIALMATLQSQMLKALPKYPPSQLAIYTGKLKEEFDIEEGAKDLANFLKSCTKEIKAALQVIGKSSIQQLSREGLVTFDKELSEFIGIRYGVSRRKNQ</sequence>
<dbReference type="GO" id="GO:0006537">
    <property type="term" value="P:glutamate biosynthetic process"/>
    <property type="evidence" value="ECO:0007669"/>
    <property type="project" value="InterPro"/>
</dbReference>
<protein>
    <submittedName>
        <fullName evidence="3">Glutamate synthase conserved region-containing protein</fullName>
    </submittedName>
</protein>
<dbReference type="PANTHER" id="PTHR43819:SF1">
    <property type="entry name" value="ARCHAEAL-TYPE GLUTAMATE SYNTHASE [NADPH]"/>
    <property type="match status" value="1"/>
</dbReference>
<dbReference type="Proteomes" id="UP000199017">
    <property type="component" value="Unassembled WGS sequence"/>
</dbReference>
<dbReference type="SUPFAM" id="SSF51395">
    <property type="entry name" value="FMN-linked oxidoreductases"/>
    <property type="match status" value="1"/>
</dbReference>
<comment type="similarity">
    <text evidence="1">Belongs to the glutamate synthase family.</text>
</comment>
<dbReference type="GO" id="GO:0015930">
    <property type="term" value="F:glutamate synthase activity"/>
    <property type="evidence" value="ECO:0007669"/>
    <property type="project" value="InterPro"/>
</dbReference>
<reference evidence="3 4" key="1">
    <citation type="submission" date="2016-10" db="EMBL/GenBank/DDBJ databases">
        <authorList>
            <person name="de Groot N.N."/>
        </authorList>
    </citation>
    <scope>NUCLEOTIDE SEQUENCE [LARGE SCALE GENOMIC DNA]</scope>
    <source>
        <strain evidence="4">P4B,CCM 7963,CECT 7998,DSM 25260,IBRC-M 10614,KCTC 13821</strain>
    </source>
</reference>
<dbReference type="InterPro" id="IPR002932">
    <property type="entry name" value="Glu_synthdom"/>
</dbReference>
<dbReference type="RefSeq" id="WP_254780974.1">
    <property type="nucleotide sequence ID" value="NZ_FNDU01000001.1"/>
</dbReference>
<dbReference type="PANTHER" id="PTHR43819">
    <property type="entry name" value="ARCHAEAL-TYPE GLUTAMATE SYNTHASE [NADPH]"/>
    <property type="match status" value="1"/>
</dbReference>
<dbReference type="Pfam" id="PF01645">
    <property type="entry name" value="Glu_synthase"/>
    <property type="match status" value="1"/>
</dbReference>
<evidence type="ECO:0000313" key="3">
    <source>
        <dbReference type="EMBL" id="SDH49354.1"/>
    </source>
</evidence>
<dbReference type="STRING" id="930129.SAMN05216352_101456"/>
<feature type="domain" description="Glutamate synthase" evidence="2">
    <location>
        <begin position="7"/>
        <end position="137"/>
    </location>
</feature>